<sequence length="233" mass="24786">MLEVSALSCRRGERCLFSALDLQLAPGQLLHLQGSNGSGKTTLLRALCGLLHPDAGQIRWHGEPIERLAEDYYRDLLYLGHLNGIKGDLTGLENLRIACRLSGQPASDGAIAGALARIGLGGFEDLPCRMLSQGQKKRVALARLLLSKAPLWILDEPFSALDLGAVALLDELIRVHVEDGGLVVLTTHQALTLAVGQQLNLNLDATTPSLVPSLVPALMPGPDPAATIMEPAC</sequence>
<dbReference type="InterPro" id="IPR017871">
    <property type="entry name" value="ABC_transporter-like_CS"/>
</dbReference>
<evidence type="ECO:0000256" key="1">
    <source>
        <dbReference type="ARBA" id="ARBA00022448"/>
    </source>
</evidence>
<evidence type="ECO:0000256" key="3">
    <source>
        <dbReference type="ARBA" id="ARBA00022748"/>
    </source>
</evidence>
<evidence type="ECO:0000256" key="2">
    <source>
        <dbReference type="ARBA" id="ARBA00022741"/>
    </source>
</evidence>
<name>A0ABZ0S9I6_9GAMM</name>
<dbReference type="PANTHER" id="PTHR43499">
    <property type="entry name" value="ABC TRANSPORTER I FAMILY MEMBER 1"/>
    <property type="match status" value="1"/>
</dbReference>
<keyword evidence="2" id="KW-0547">Nucleotide-binding</keyword>
<dbReference type="GO" id="GO:0005524">
    <property type="term" value="F:ATP binding"/>
    <property type="evidence" value="ECO:0007669"/>
    <property type="project" value="UniProtKB-KW"/>
</dbReference>
<dbReference type="InterPro" id="IPR003439">
    <property type="entry name" value="ABC_transporter-like_ATP-bd"/>
</dbReference>
<dbReference type="SUPFAM" id="SSF52540">
    <property type="entry name" value="P-loop containing nucleoside triphosphate hydrolases"/>
    <property type="match status" value="1"/>
</dbReference>
<organism evidence="8 9">
    <name type="scientific">Thiorhodovibrio winogradskyi</name>
    <dbReference type="NCBI Taxonomy" id="77007"/>
    <lineage>
        <taxon>Bacteria</taxon>
        <taxon>Pseudomonadati</taxon>
        <taxon>Pseudomonadota</taxon>
        <taxon>Gammaproteobacteria</taxon>
        <taxon>Chromatiales</taxon>
        <taxon>Chromatiaceae</taxon>
        <taxon>Thiorhodovibrio</taxon>
    </lineage>
</organism>
<evidence type="ECO:0000259" key="7">
    <source>
        <dbReference type="PROSITE" id="PS50893"/>
    </source>
</evidence>
<dbReference type="EMBL" id="CP121472">
    <property type="protein sequence ID" value="WPL16225.1"/>
    <property type="molecule type" value="Genomic_DNA"/>
</dbReference>
<keyword evidence="1" id="KW-0813">Transport</keyword>
<dbReference type="RefSeq" id="WP_328986772.1">
    <property type="nucleotide sequence ID" value="NZ_CP121472.1"/>
</dbReference>
<accession>A0ABZ0S9I6</accession>
<dbReference type="SMART" id="SM00382">
    <property type="entry name" value="AAA"/>
    <property type="match status" value="1"/>
</dbReference>
<evidence type="ECO:0000313" key="8">
    <source>
        <dbReference type="EMBL" id="WPL16225.1"/>
    </source>
</evidence>
<dbReference type="NCBIfam" id="NF010061">
    <property type="entry name" value="PRK13538.1"/>
    <property type="match status" value="1"/>
</dbReference>
<dbReference type="PROSITE" id="PS50893">
    <property type="entry name" value="ABC_TRANSPORTER_2"/>
    <property type="match status" value="1"/>
</dbReference>
<proteinExistence type="predicted"/>
<evidence type="ECO:0000256" key="5">
    <source>
        <dbReference type="ARBA" id="ARBA00022967"/>
    </source>
</evidence>
<evidence type="ECO:0000256" key="6">
    <source>
        <dbReference type="ARBA" id="ARBA00023136"/>
    </source>
</evidence>
<evidence type="ECO:0000313" key="9">
    <source>
        <dbReference type="Proteomes" id="UP001432180"/>
    </source>
</evidence>
<dbReference type="Proteomes" id="UP001432180">
    <property type="component" value="Chromosome"/>
</dbReference>
<dbReference type="InterPro" id="IPR027417">
    <property type="entry name" value="P-loop_NTPase"/>
</dbReference>
<dbReference type="NCBIfam" id="TIGR01189">
    <property type="entry name" value="ccmA"/>
    <property type="match status" value="1"/>
</dbReference>
<feature type="domain" description="ABC transporter" evidence="7">
    <location>
        <begin position="2"/>
        <end position="229"/>
    </location>
</feature>
<gene>
    <name evidence="8" type="primary">ccmA</name>
    <name evidence="8" type="ORF">Thiowin_01178</name>
</gene>
<evidence type="ECO:0000256" key="4">
    <source>
        <dbReference type="ARBA" id="ARBA00022840"/>
    </source>
</evidence>
<keyword evidence="9" id="KW-1185">Reference proteome</keyword>
<dbReference type="Gene3D" id="3.40.50.300">
    <property type="entry name" value="P-loop containing nucleotide triphosphate hydrolases"/>
    <property type="match status" value="1"/>
</dbReference>
<keyword evidence="3" id="KW-0201">Cytochrome c-type biogenesis</keyword>
<dbReference type="InterPro" id="IPR005895">
    <property type="entry name" value="ABC_transptr_haem_export_CcmA"/>
</dbReference>
<keyword evidence="5" id="KW-1278">Translocase</keyword>
<dbReference type="Pfam" id="PF00005">
    <property type="entry name" value="ABC_tran"/>
    <property type="match status" value="1"/>
</dbReference>
<dbReference type="InterPro" id="IPR003593">
    <property type="entry name" value="AAA+_ATPase"/>
</dbReference>
<protein>
    <submittedName>
        <fullName evidence="8">Cytochrome c biogenesis ATP-binding export protein CcmA</fullName>
    </submittedName>
</protein>
<dbReference type="PANTHER" id="PTHR43499:SF1">
    <property type="entry name" value="ABC TRANSPORTER I FAMILY MEMBER 1"/>
    <property type="match status" value="1"/>
</dbReference>
<dbReference type="PROSITE" id="PS00211">
    <property type="entry name" value="ABC_TRANSPORTER_1"/>
    <property type="match status" value="1"/>
</dbReference>
<keyword evidence="4 8" id="KW-0067">ATP-binding</keyword>
<reference evidence="8 9" key="1">
    <citation type="journal article" date="2023" name="Microorganisms">
        <title>Thiorhodovibrio frisius and Trv. litoralis spp. nov., Two Novel Members from a Clade of Fastidious Purple Sulfur Bacteria That Exhibit Unique Red-Shifted Light-Harvesting Capabilities.</title>
        <authorList>
            <person name="Methner A."/>
            <person name="Kuzyk S.B."/>
            <person name="Petersen J."/>
            <person name="Bauer S."/>
            <person name="Brinkmann H."/>
            <person name="Sichau K."/>
            <person name="Wanner G."/>
            <person name="Wolf J."/>
            <person name="Neumann-Schaal M."/>
            <person name="Henke P."/>
            <person name="Tank M."/>
            <person name="Sproer C."/>
            <person name="Bunk B."/>
            <person name="Overmann J."/>
        </authorList>
    </citation>
    <scope>NUCLEOTIDE SEQUENCE [LARGE SCALE GENOMIC DNA]</scope>
    <source>
        <strain evidence="8 9">DSM 6702</strain>
    </source>
</reference>
<keyword evidence="6" id="KW-0472">Membrane</keyword>